<comment type="similarity">
    <text evidence="1 4">Belongs to the EXO70 family.</text>
</comment>
<dbReference type="VEuPathDB" id="TrichDB:TVAG_447760"/>
<name>A2DS47_TRIV3</name>
<evidence type="ECO:0000313" key="6">
    <source>
        <dbReference type="EMBL" id="EAY16817.1"/>
    </source>
</evidence>
<comment type="function">
    <text evidence="4">Component of the exocyst complex.</text>
</comment>
<dbReference type="AlphaFoldDB" id="A2DS47"/>
<keyword evidence="2 4" id="KW-0813">Transport</keyword>
<dbReference type="PANTHER" id="PTHR12542:SF41">
    <property type="entry name" value="EXOCYST COMPLEX COMPONENT 7"/>
    <property type="match status" value="1"/>
</dbReference>
<dbReference type="Gene3D" id="1.20.1280.170">
    <property type="entry name" value="Exocyst complex component Exo70"/>
    <property type="match status" value="1"/>
</dbReference>
<dbReference type="GO" id="GO:0015031">
    <property type="term" value="P:protein transport"/>
    <property type="evidence" value="ECO:0007669"/>
    <property type="project" value="UniProtKB-KW"/>
</dbReference>
<feature type="domain" description="Exocyst complex subunit Exo70 C-terminal" evidence="5">
    <location>
        <begin position="253"/>
        <end position="592"/>
    </location>
</feature>
<evidence type="ECO:0000256" key="1">
    <source>
        <dbReference type="ARBA" id="ARBA00006756"/>
    </source>
</evidence>
<evidence type="ECO:0000313" key="7">
    <source>
        <dbReference type="Proteomes" id="UP000001542"/>
    </source>
</evidence>
<evidence type="ECO:0000256" key="2">
    <source>
        <dbReference type="ARBA" id="ARBA00022448"/>
    </source>
</evidence>
<dbReference type="InParanoid" id="A2DS47"/>
<gene>
    <name evidence="6" type="ORF">TVAG_447760</name>
</gene>
<dbReference type="SUPFAM" id="SSF74788">
    <property type="entry name" value="Cullin repeat-like"/>
    <property type="match status" value="1"/>
</dbReference>
<dbReference type="OrthoDB" id="1922221at2759"/>
<reference evidence="6" key="1">
    <citation type="submission" date="2006-10" db="EMBL/GenBank/DDBJ databases">
        <authorList>
            <person name="Amadeo P."/>
            <person name="Zhao Q."/>
            <person name="Wortman J."/>
            <person name="Fraser-Liggett C."/>
            <person name="Carlton J."/>
        </authorList>
    </citation>
    <scope>NUCLEOTIDE SEQUENCE</scope>
    <source>
        <strain evidence="6">G3</strain>
    </source>
</reference>
<evidence type="ECO:0000256" key="4">
    <source>
        <dbReference type="RuleBase" id="RU365026"/>
    </source>
</evidence>
<dbReference type="PANTHER" id="PTHR12542">
    <property type="entry name" value="EXOCYST COMPLEX PROTEIN EXO70"/>
    <property type="match status" value="1"/>
</dbReference>
<dbReference type="GO" id="GO:0000145">
    <property type="term" value="C:exocyst"/>
    <property type="evidence" value="ECO:0000318"/>
    <property type="project" value="GO_Central"/>
</dbReference>
<dbReference type="GO" id="GO:0005546">
    <property type="term" value="F:phosphatidylinositol-4,5-bisphosphate binding"/>
    <property type="evidence" value="ECO:0007669"/>
    <property type="project" value="InterPro"/>
</dbReference>
<dbReference type="InterPro" id="IPR016159">
    <property type="entry name" value="Cullin_repeat-like_dom_sf"/>
</dbReference>
<dbReference type="KEGG" id="tva:4774828"/>
<accession>A2DS47</accession>
<reference evidence="6" key="2">
    <citation type="journal article" date="2007" name="Science">
        <title>Draft genome sequence of the sexually transmitted pathogen Trichomonas vaginalis.</title>
        <authorList>
            <person name="Carlton J.M."/>
            <person name="Hirt R.P."/>
            <person name="Silva J.C."/>
            <person name="Delcher A.L."/>
            <person name="Schatz M."/>
            <person name="Zhao Q."/>
            <person name="Wortman J.R."/>
            <person name="Bidwell S.L."/>
            <person name="Alsmark U.C.M."/>
            <person name="Besteiro S."/>
            <person name="Sicheritz-Ponten T."/>
            <person name="Noel C.J."/>
            <person name="Dacks J.B."/>
            <person name="Foster P.G."/>
            <person name="Simillion C."/>
            <person name="Van de Peer Y."/>
            <person name="Miranda-Saavedra D."/>
            <person name="Barton G.J."/>
            <person name="Westrop G.D."/>
            <person name="Mueller S."/>
            <person name="Dessi D."/>
            <person name="Fiori P.L."/>
            <person name="Ren Q."/>
            <person name="Paulsen I."/>
            <person name="Zhang H."/>
            <person name="Bastida-Corcuera F.D."/>
            <person name="Simoes-Barbosa A."/>
            <person name="Brown M.T."/>
            <person name="Hayes R.D."/>
            <person name="Mukherjee M."/>
            <person name="Okumura C.Y."/>
            <person name="Schneider R."/>
            <person name="Smith A.J."/>
            <person name="Vanacova S."/>
            <person name="Villalvazo M."/>
            <person name="Haas B.J."/>
            <person name="Pertea M."/>
            <person name="Feldblyum T.V."/>
            <person name="Utterback T.R."/>
            <person name="Shu C.L."/>
            <person name="Osoegawa K."/>
            <person name="de Jong P.J."/>
            <person name="Hrdy I."/>
            <person name="Horvathova L."/>
            <person name="Zubacova Z."/>
            <person name="Dolezal P."/>
            <person name="Malik S.B."/>
            <person name="Logsdon J.M. Jr."/>
            <person name="Henze K."/>
            <person name="Gupta A."/>
            <person name="Wang C.C."/>
            <person name="Dunne R.L."/>
            <person name="Upcroft J.A."/>
            <person name="Upcroft P."/>
            <person name="White O."/>
            <person name="Salzberg S.L."/>
            <person name="Tang P."/>
            <person name="Chiu C.-H."/>
            <person name="Lee Y.-S."/>
            <person name="Embley T.M."/>
            <person name="Coombs G.H."/>
            <person name="Mottram J.C."/>
            <person name="Tachezy J."/>
            <person name="Fraser-Liggett C.M."/>
            <person name="Johnson P.J."/>
        </authorList>
    </citation>
    <scope>NUCLEOTIDE SEQUENCE [LARGE SCALE GENOMIC DNA]</scope>
    <source>
        <strain evidence="6">G3</strain>
    </source>
</reference>
<dbReference type="InterPro" id="IPR004140">
    <property type="entry name" value="Exo70"/>
</dbReference>
<dbReference type="Pfam" id="PF03081">
    <property type="entry name" value="Exo70_C"/>
    <property type="match status" value="1"/>
</dbReference>
<keyword evidence="7" id="KW-1185">Reference proteome</keyword>
<evidence type="ECO:0000259" key="5">
    <source>
        <dbReference type="Pfam" id="PF03081"/>
    </source>
</evidence>
<dbReference type="InterPro" id="IPR046364">
    <property type="entry name" value="Exo70_C"/>
</dbReference>
<protein>
    <recommendedName>
        <fullName evidence="4">Exocyst subunit Exo70 family protein</fullName>
    </recommendedName>
</protein>
<organism evidence="6 7">
    <name type="scientific">Trichomonas vaginalis (strain ATCC PRA-98 / G3)</name>
    <dbReference type="NCBI Taxonomy" id="412133"/>
    <lineage>
        <taxon>Eukaryota</taxon>
        <taxon>Metamonada</taxon>
        <taxon>Parabasalia</taxon>
        <taxon>Trichomonadida</taxon>
        <taxon>Trichomonadidae</taxon>
        <taxon>Trichomonas</taxon>
    </lineage>
</organism>
<dbReference type="EMBL" id="DS113238">
    <property type="protein sequence ID" value="EAY16817.1"/>
    <property type="molecule type" value="Genomic_DNA"/>
</dbReference>
<dbReference type="RefSeq" id="XP_001329040.1">
    <property type="nucleotide sequence ID" value="XM_001329005.1"/>
</dbReference>
<sequence>MLETEQGPKSDPEFQLRALEKAMETASSHFSSLDTTIKKFASNFKSQEHSLTSLYKKISKEQEIHDKIVSVRDNIVEIQNKLTTSEKLQDVLKLSVNKNFDEFMKAINEAIEAQQYLQIYDFEDANNERIELSTLIGTSEKKLLNYFLDLANRTATPIPLANFQFVDGKFSLTDKRFENPIYPIQEELLQMMNQMASVLQMILCVDHISDYEEARMRAIDESVEPIIDASNKRTVSSEEINVLDLPLYKKKEHPIHTFGYLISFFFKREKEFAKKVFGDKYKSPFQNSFQPLFQHFKKTCVNVSDPDLKSHVDVLFDVDIVSTIVDVLDSQVNDEDFQTYAVQLAQLSHMFHAGIERCLSNYRVAVEMNDPDNVPANGSVIANVSNVIIFLNVLGQYKAGIEQVGGLSFELYIPSVLEALFKNIIEKSTRYTDIVLRQLFLMNNSHYILAQIEQSPLLTSTIPLAFKETLEKTMQDAQKVFVDETWNKAFQILDYDRAFDGLKKGDKLNTNQKKLVKQKFKKFKDAVLTIQMKQNNYCLKNTKLMEPIMNEAIQKTHTKFETFYTRWFDSGFASHPEKYTGVQPSTLEGIINRLYGPKKRKVVEL</sequence>
<keyword evidence="4" id="KW-0653">Protein transport</keyword>
<keyword evidence="3 4" id="KW-0268">Exocytosis</keyword>
<dbReference type="eggNOG" id="KOG2344">
    <property type="taxonomic scope" value="Eukaryota"/>
</dbReference>
<dbReference type="Proteomes" id="UP000001542">
    <property type="component" value="Unassembled WGS sequence"/>
</dbReference>
<proteinExistence type="inferred from homology"/>
<dbReference type="Pfam" id="PF20669">
    <property type="entry name" value="Exo70_N"/>
    <property type="match status" value="1"/>
</dbReference>
<dbReference type="STRING" id="5722.A2DS47"/>
<dbReference type="VEuPathDB" id="TrichDB:TVAGG3_1000650"/>
<dbReference type="GO" id="GO:0006887">
    <property type="term" value="P:exocytosis"/>
    <property type="evidence" value="ECO:0000318"/>
    <property type="project" value="GO_Central"/>
</dbReference>
<dbReference type="SMR" id="A2DS47"/>
<evidence type="ECO:0000256" key="3">
    <source>
        <dbReference type="ARBA" id="ARBA00022483"/>
    </source>
</evidence>